<dbReference type="STRING" id="1036612.A0A1L9TJA3"/>
<dbReference type="RefSeq" id="XP_040703298.1">
    <property type="nucleotide sequence ID" value="XM_040840288.1"/>
</dbReference>
<dbReference type="EMBL" id="KV878585">
    <property type="protein sequence ID" value="OJJ59492.1"/>
    <property type="molecule type" value="Genomic_DNA"/>
</dbReference>
<feature type="compositionally biased region" description="Polar residues" evidence="1">
    <location>
        <begin position="223"/>
        <end position="236"/>
    </location>
</feature>
<feature type="region of interest" description="Disordered" evidence="1">
    <location>
        <begin position="284"/>
        <end position="434"/>
    </location>
</feature>
<sequence length="784" mass="86164">MARSRNNKKHSSGKKTGKLGKGNGEGQAETSSVQLSSSDTLQYSEVVEGAFEGRKSQATPSSASFDDVAKPQEPRKDHYNDKEKENVPGHEATSLRGVSGNFSSRMEGEKRRTHSLAGEQVRDNTEPAGVQTTRAEAITLIRARTLSRLSDTDQPSGEFLAALLQEKPASPKEPSESDTIPDNMVYETANIVDYVVNKKKKKKKKGKNAAAEEDLLAELAKTEGSSVSPPVLQQEQDGSEKLDAGDGAAPVSKEQMTDGQCSSNKVDKGKQRVAVVDADVLLESKGVNKDVTLPEADPSIEDKESDATEEFTEDLKALNVTEAKDPKTSQSSSKQASCRRENFKKNDPLSPIKEGEVQHVSASESPVVGASTPKSTGTISASTGWTPTSNQATLTTTATAPSTERRGKTAKKTSDKGASTSTTQSISNHAHPYPVTNRDIQQLSTQGGCSITSKKPDNFFWQLDSHGFPCSKQFCEKRCNLWDGATVICPRCGPYSEVRYCSRKHLLEDVKAHWLICGEMSFRHPCVDSSIPSSVRDSPPLIPSQLPHNSLERHRQAVHFNMNTRAGDYFIFSDWIDIIAAKSTPDDFTLRCSSRIIHTVKFTDPAEKDRFRRVLAACLFVTFESCPLVDYLFRMIRDKLPPASESATSAETLVSLESSLKYQVFREFTVRIQPYITGKRHACPSDWTGRNRRNCPDEVCRAERKRLLGTLGGSGQEALIQHLEASYWILRASRTTHPTVSSAKERMMGNGFEDVAEEDCRKYCRGDGWDGAGSGEMEIEEANN</sequence>
<feature type="compositionally biased region" description="Basic and acidic residues" evidence="1">
    <location>
        <begin position="403"/>
        <end position="415"/>
    </location>
</feature>
<dbReference type="GeneID" id="63756361"/>
<evidence type="ECO:0000313" key="2">
    <source>
        <dbReference type="EMBL" id="OJJ59492.1"/>
    </source>
</evidence>
<evidence type="ECO:0000313" key="3">
    <source>
        <dbReference type="Proteomes" id="UP000184356"/>
    </source>
</evidence>
<evidence type="ECO:0000256" key="1">
    <source>
        <dbReference type="SAM" id="MobiDB-lite"/>
    </source>
</evidence>
<protein>
    <submittedName>
        <fullName evidence="2">Uncharacterized protein</fullName>
    </submittedName>
</protein>
<dbReference type="Proteomes" id="UP000184356">
    <property type="component" value="Unassembled WGS sequence"/>
</dbReference>
<dbReference type="OrthoDB" id="4757558at2759"/>
<feature type="compositionally biased region" description="Polar residues" evidence="1">
    <location>
        <begin position="28"/>
        <end position="43"/>
    </location>
</feature>
<proteinExistence type="predicted"/>
<feature type="region of interest" description="Disordered" evidence="1">
    <location>
        <begin position="164"/>
        <end position="184"/>
    </location>
</feature>
<feature type="compositionally biased region" description="Basic and acidic residues" evidence="1">
    <location>
        <begin position="67"/>
        <end position="88"/>
    </location>
</feature>
<organism evidence="2 3">
    <name type="scientific">Aspergillus sydowii CBS 593.65</name>
    <dbReference type="NCBI Taxonomy" id="1036612"/>
    <lineage>
        <taxon>Eukaryota</taxon>
        <taxon>Fungi</taxon>
        <taxon>Dikarya</taxon>
        <taxon>Ascomycota</taxon>
        <taxon>Pezizomycotina</taxon>
        <taxon>Eurotiomycetes</taxon>
        <taxon>Eurotiomycetidae</taxon>
        <taxon>Eurotiales</taxon>
        <taxon>Aspergillaceae</taxon>
        <taxon>Aspergillus</taxon>
        <taxon>Aspergillus subgen. Nidulantes</taxon>
    </lineage>
</organism>
<dbReference type="VEuPathDB" id="FungiDB:ASPSYDRAFT_1174328"/>
<accession>A0A1L9TJA3</accession>
<keyword evidence="3" id="KW-1185">Reference proteome</keyword>
<feature type="compositionally biased region" description="Low complexity" evidence="1">
    <location>
        <begin position="386"/>
        <end position="402"/>
    </location>
</feature>
<feature type="compositionally biased region" description="Basic residues" evidence="1">
    <location>
        <begin position="1"/>
        <end position="18"/>
    </location>
</feature>
<feature type="compositionally biased region" description="Basic and acidic residues" evidence="1">
    <location>
        <begin position="338"/>
        <end position="357"/>
    </location>
</feature>
<gene>
    <name evidence="2" type="ORF">ASPSYDRAFT_1174328</name>
</gene>
<feature type="compositionally biased region" description="Polar residues" evidence="1">
    <location>
        <begin position="416"/>
        <end position="428"/>
    </location>
</feature>
<reference evidence="3" key="1">
    <citation type="journal article" date="2017" name="Genome Biol.">
        <title>Comparative genomics reveals high biological diversity and specific adaptations in the industrially and medically important fungal genus Aspergillus.</title>
        <authorList>
            <person name="de Vries R.P."/>
            <person name="Riley R."/>
            <person name="Wiebenga A."/>
            <person name="Aguilar-Osorio G."/>
            <person name="Amillis S."/>
            <person name="Uchima C.A."/>
            <person name="Anderluh G."/>
            <person name="Asadollahi M."/>
            <person name="Askin M."/>
            <person name="Barry K."/>
            <person name="Battaglia E."/>
            <person name="Bayram O."/>
            <person name="Benocci T."/>
            <person name="Braus-Stromeyer S.A."/>
            <person name="Caldana C."/>
            <person name="Canovas D."/>
            <person name="Cerqueira G.C."/>
            <person name="Chen F."/>
            <person name="Chen W."/>
            <person name="Choi C."/>
            <person name="Clum A."/>
            <person name="Dos Santos R.A."/>
            <person name="Damasio A.R."/>
            <person name="Diallinas G."/>
            <person name="Emri T."/>
            <person name="Fekete E."/>
            <person name="Flipphi M."/>
            <person name="Freyberg S."/>
            <person name="Gallo A."/>
            <person name="Gournas C."/>
            <person name="Habgood R."/>
            <person name="Hainaut M."/>
            <person name="Harispe M.L."/>
            <person name="Henrissat B."/>
            <person name="Hilden K.S."/>
            <person name="Hope R."/>
            <person name="Hossain A."/>
            <person name="Karabika E."/>
            <person name="Karaffa L."/>
            <person name="Karanyi Z."/>
            <person name="Krasevec N."/>
            <person name="Kuo A."/>
            <person name="Kusch H."/>
            <person name="LaButti K."/>
            <person name="Lagendijk E.L."/>
            <person name="Lapidus A."/>
            <person name="Levasseur A."/>
            <person name="Lindquist E."/>
            <person name="Lipzen A."/>
            <person name="Logrieco A.F."/>
            <person name="MacCabe A."/>
            <person name="Maekelae M.R."/>
            <person name="Malavazi I."/>
            <person name="Melin P."/>
            <person name="Meyer V."/>
            <person name="Mielnichuk N."/>
            <person name="Miskei M."/>
            <person name="Molnar A.P."/>
            <person name="Mule G."/>
            <person name="Ngan C.Y."/>
            <person name="Orejas M."/>
            <person name="Orosz E."/>
            <person name="Ouedraogo J.P."/>
            <person name="Overkamp K.M."/>
            <person name="Park H.-S."/>
            <person name="Perrone G."/>
            <person name="Piumi F."/>
            <person name="Punt P.J."/>
            <person name="Ram A.F."/>
            <person name="Ramon A."/>
            <person name="Rauscher S."/>
            <person name="Record E."/>
            <person name="Riano-Pachon D.M."/>
            <person name="Robert V."/>
            <person name="Roehrig J."/>
            <person name="Ruller R."/>
            <person name="Salamov A."/>
            <person name="Salih N.S."/>
            <person name="Samson R.A."/>
            <person name="Sandor E."/>
            <person name="Sanguinetti M."/>
            <person name="Schuetze T."/>
            <person name="Sepcic K."/>
            <person name="Shelest E."/>
            <person name="Sherlock G."/>
            <person name="Sophianopoulou V."/>
            <person name="Squina F.M."/>
            <person name="Sun H."/>
            <person name="Susca A."/>
            <person name="Todd R.B."/>
            <person name="Tsang A."/>
            <person name="Unkles S.E."/>
            <person name="van de Wiele N."/>
            <person name="van Rossen-Uffink D."/>
            <person name="Oliveira J.V."/>
            <person name="Vesth T.C."/>
            <person name="Visser J."/>
            <person name="Yu J.-H."/>
            <person name="Zhou M."/>
            <person name="Andersen M.R."/>
            <person name="Archer D.B."/>
            <person name="Baker S.E."/>
            <person name="Benoit I."/>
            <person name="Brakhage A.A."/>
            <person name="Braus G.H."/>
            <person name="Fischer R."/>
            <person name="Frisvad J.C."/>
            <person name="Goldman G.H."/>
            <person name="Houbraken J."/>
            <person name="Oakley B."/>
            <person name="Pocsi I."/>
            <person name="Scazzocchio C."/>
            <person name="Seiboth B."/>
            <person name="vanKuyk P.A."/>
            <person name="Wortman J."/>
            <person name="Dyer P.S."/>
            <person name="Grigoriev I.V."/>
        </authorList>
    </citation>
    <scope>NUCLEOTIDE SEQUENCE [LARGE SCALE GENOMIC DNA]</scope>
    <source>
        <strain evidence="3">CBS 593.65</strain>
    </source>
</reference>
<feature type="compositionally biased region" description="Polar residues" evidence="1">
    <location>
        <begin position="372"/>
        <end position="385"/>
    </location>
</feature>
<feature type="region of interest" description="Disordered" evidence="1">
    <location>
        <begin position="220"/>
        <end position="272"/>
    </location>
</feature>
<feature type="region of interest" description="Disordered" evidence="1">
    <location>
        <begin position="1"/>
        <end position="132"/>
    </location>
</feature>
<dbReference type="AlphaFoldDB" id="A0A1L9TJA3"/>
<name>A0A1L9TJA3_9EURO</name>